<feature type="transmembrane region" description="Helical" evidence="8">
    <location>
        <begin position="306"/>
        <end position="325"/>
    </location>
</feature>
<evidence type="ECO:0000256" key="5">
    <source>
        <dbReference type="ARBA" id="ARBA00023043"/>
    </source>
</evidence>
<feature type="transmembrane region" description="Helical" evidence="8">
    <location>
        <begin position="331"/>
        <end position="352"/>
    </location>
</feature>
<comment type="subcellular location">
    <subcellularLocation>
        <location evidence="1">Membrane</location>
        <topology evidence="1">Multi-pass membrane protein</topology>
    </subcellularLocation>
</comment>
<keyword evidence="4 8" id="KW-1133">Transmembrane helix</keyword>
<dbReference type="Pfam" id="PF12796">
    <property type="entry name" value="Ank_2"/>
    <property type="match status" value="1"/>
</dbReference>
<comment type="catalytic activity">
    <reaction evidence="8">
        <text>L-cysteinyl-[protein] + hexadecanoyl-CoA = S-hexadecanoyl-L-cysteinyl-[protein] + CoA</text>
        <dbReference type="Rhea" id="RHEA:36683"/>
        <dbReference type="Rhea" id="RHEA-COMP:10131"/>
        <dbReference type="Rhea" id="RHEA-COMP:11032"/>
        <dbReference type="ChEBI" id="CHEBI:29950"/>
        <dbReference type="ChEBI" id="CHEBI:57287"/>
        <dbReference type="ChEBI" id="CHEBI:57379"/>
        <dbReference type="ChEBI" id="CHEBI:74151"/>
        <dbReference type="EC" id="2.3.1.225"/>
    </reaction>
</comment>
<comment type="caution">
    <text evidence="10">The sequence shown here is derived from an EMBL/GenBank/DDBJ whole genome shotgun (WGS) entry which is preliminary data.</text>
</comment>
<dbReference type="PANTHER" id="PTHR24161">
    <property type="entry name" value="ANK_REP_REGION DOMAIN-CONTAINING PROTEIN-RELATED"/>
    <property type="match status" value="1"/>
</dbReference>
<dbReference type="EC" id="2.3.1.225" evidence="8"/>
<evidence type="ECO:0000313" key="11">
    <source>
        <dbReference type="Proteomes" id="UP000692954"/>
    </source>
</evidence>
<gene>
    <name evidence="10" type="ORF">PSON_ATCC_30995.1.T0160234</name>
</gene>
<feature type="domain" description="Palmitoyltransferase DHHC" evidence="9">
    <location>
        <begin position="378"/>
        <end position="532"/>
    </location>
</feature>
<dbReference type="Proteomes" id="UP000692954">
    <property type="component" value="Unassembled WGS sequence"/>
</dbReference>
<evidence type="ECO:0000256" key="3">
    <source>
        <dbReference type="ARBA" id="ARBA00022737"/>
    </source>
</evidence>
<keyword evidence="8" id="KW-0808">Transferase</keyword>
<feature type="transmembrane region" description="Helical" evidence="8">
    <location>
        <begin position="494"/>
        <end position="514"/>
    </location>
</feature>
<evidence type="ECO:0000256" key="8">
    <source>
        <dbReference type="RuleBase" id="RU079119"/>
    </source>
</evidence>
<keyword evidence="11" id="KW-1185">Reference proteome</keyword>
<dbReference type="OrthoDB" id="163438at2759"/>
<reference evidence="10" key="1">
    <citation type="submission" date="2021-01" db="EMBL/GenBank/DDBJ databases">
        <authorList>
            <consortium name="Genoscope - CEA"/>
            <person name="William W."/>
        </authorList>
    </citation>
    <scope>NUCLEOTIDE SEQUENCE</scope>
</reference>
<evidence type="ECO:0000256" key="1">
    <source>
        <dbReference type="ARBA" id="ARBA00004141"/>
    </source>
</evidence>
<dbReference type="PROSITE" id="PS50088">
    <property type="entry name" value="ANK_REPEAT"/>
    <property type="match status" value="3"/>
</dbReference>
<sequence length="593" mass="68826">MQPLLQSIDPVNNINRELHGYGLSGATFVNEQASDVQRIYQDLYSKVKNGDDKGVRYLLGINDDDSFSQIQPINIHTSFDEKRNTLLMLAVWKDQTKLFTDLITYSLKQFGESQTQQWVTQQNDSGNQCMHLATQKGNIAILDTILKLGIKLDQKTRQGQTNLHIASQSDQPLMLYYLVKIAKVNIDIMDNDNSTALHLASYSGSEQCAALLLSWGCKINCKNIFGCTPLHVSAISGEYKITRRLLLYNAKTRLKNKQGRTAFQLAIENDFSTISQMIQEYQEGNIKCSNIFGQKNKPRINQKFRLQMYSFILMLIVNLIYQVLFTIGNNLFGYIQFICDILEVLLFIYIVNSDPGCQAKYKEDGQVFYQILQNNPKRFQICTECETLKAKRSRHCDFCNKCVIVYDHHCPWINNCIGAKNHFQFMIFIFLTFINIGFQLFISIILFTDIVWNKTLIGITSEDYYQWHQLDMLYNYLSDFRKYLSISKGVQIEYIALELLITLMFFFLLSCLLCTQLKNMYYNRTTFERLSKKYRGGFNNQQSSLLESSYIENDIKNTNCLRNSLLLLCYNKNQEEYNYVYHDNTSLTTAIIS</sequence>
<evidence type="ECO:0000256" key="7">
    <source>
        <dbReference type="PROSITE-ProRule" id="PRU00023"/>
    </source>
</evidence>
<keyword evidence="3" id="KW-0677">Repeat</keyword>
<evidence type="ECO:0000256" key="2">
    <source>
        <dbReference type="ARBA" id="ARBA00022692"/>
    </source>
</evidence>
<keyword evidence="5 7" id="KW-0040">ANK repeat</keyword>
<accession>A0A8S1L966</accession>
<protein>
    <recommendedName>
        <fullName evidence="8">Palmitoyltransferase</fullName>
        <ecNumber evidence="8">2.3.1.225</ecNumber>
    </recommendedName>
</protein>
<dbReference type="InterPro" id="IPR002110">
    <property type="entry name" value="Ankyrin_rpt"/>
</dbReference>
<comment type="domain">
    <text evidence="8">The DHHC domain is required for palmitoyltransferase activity.</text>
</comment>
<comment type="similarity">
    <text evidence="8">Belongs to the DHHC palmitoyltransferase family.</text>
</comment>
<organism evidence="10 11">
    <name type="scientific">Paramecium sonneborni</name>
    <dbReference type="NCBI Taxonomy" id="65129"/>
    <lineage>
        <taxon>Eukaryota</taxon>
        <taxon>Sar</taxon>
        <taxon>Alveolata</taxon>
        <taxon>Ciliophora</taxon>
        <taxon>Intramacronucleata</taxon>
        <taxon>Oligohymenophorea</taxon>
        <taxon>Peniculida</taxon>
        <taxon>Parameciidae</taxon>
        <taxon>Paramecium</taxon>
    </lineage>
</organism>
<dbReference type="PROSITE" id="PS50297">
    <property type="entry name" value="ANK_REP_REGION"/>
    <property type="match status" value="2"/>
</dbReference>
<dbReference type="PROSITE" id="PS50216">
    <property type="entry name" value="DHHC"/>
    <property type="match status" value="1"/>
</dbReference>
<dbReference type="Pfam" id="PF00023">
    <property type="entry name" value="Ank"/>
    <property type="match status" value="1"/>
</dbReference>
<dbReference type="GO" id="GO:0019706">
    <property type="term" value="F:protein-cysteine S-palmitoyltransferase activity"/>
    <property type="evidence" value="ECO:0007669"/>
    <property type="project" value="UniProtKB-EC"/>
</dbReference>
<keyword evidence="2 8" id="KW-0812">Transmembrane</keyword>
<name>A0A8S1L966_9CILI</name>
<keyword evidence="8" id="KW-0012">Acyltransferase</keyword>
<dbReference type="GO" id="GO:0016020">
    <property type="term" value="C:membrane"/>
    <property type="evidence" value="ECO:0007669"/>
    <property type="project" value="UniProtKB-SubCell"/>
</dbReference>
<evidence type="ECO:0000256" key="6">
    <source>
        <dbReference type="ARBA" id="ARBA00023136"/>
    </source>
</evidence>
<evidence type="ECO:0000256" key="4">
    <source>
        <dbReference type="ARBA" id="ARBA00022989"/>
    </source>
</evidence>
<dbReference type="AlphaFoldDB" id="A0A8S1L966"/>
<dbReference type="SMART" id="SM00248">
    <property type="entry name" value="ANK"/>
    <property type="match status" value="6"/>
</dbReference>
<proteinExistence type="inferred from homology"/>
<feature type="repeat" description="ANK" evidence="7">
    <location>
        <begin position="192"/>
        <end position="224"/>
    </location>
</feature>
<feature type="transmembrane region" description="Helical" evidence="8">
    <location>
        <begin position="425"/>
        <end position="447"/>
    </location>
</feature>
<dbReference type="Pfam" id="PF01529">
    <property type="entry name" value="DHHC"/>
    <property type="match status" value="1"/>
</dbReference>
<feature type="repeat" description="ANK" evidence="7">
    <location>
        <begin position="225"/>
        <end position="257"/>
    </location>
</feature>
<evidence type="ECO:0000313" key="10">
    <source>
        <dbReference type="EMBL" id="CAD8062222.1"/>
    </source>
</evidence>
<evidence type="ECO:0000259" key="9">
    <source>
        <dbReference type="Pfam" id="PF01529"/>
    </source>
</evidence>
<dbReference type="EMBL" id="CAJJDN010000016">
    <property type="protein sequence ID" value="CAD8062222.1"/>
    <property type="molecule type" value="Genomic_DNA"/>
</dbReference>
<feature type="repeat" description="ANK" evidence="7">
    <location>
        <begin position="125"/>
        <end position="157"/>
    </location>
</feature>
<dbReference type="InterPro" id="IPR001594">
    <property type="entry name" value="Palmitoyltrfase_DHHC"/>
</dbReference>
<keyword evidence="6 8" id="KW-0472">Membrane</keyword>
<dbReference type="PANTHER" id="PTHR24161:SF85">
    <property type="entry name" value="PALMITOYLTRANSFERASE HIP14"/>
    <property type="match status" value="1"/>
</dbReference>